<comment type="cofactor">
    <cofactor evidence="1">
        <name>Mg(2+)</name>
        <dbReference type="ChEBI" id="CHEBI:18420"/>
    </cofactor>
</comment>
<dbReference type="InterPro" id="IPR000086">
    <property type="entry name" value="NUDIX_hydrolase_dom"/>
</dbReference>
<dbReference type="AlphaFoldDB" id="A0A5B8IEE8"/>
<comment type="similarity">
    <text evidence="2 4">Belongs to the Nudix hydrolase family.</text>
</comment>
<proteinExistence type="inferred from homology"/>
<name>A0A5B8IEE8_9ACTN</name>
<dbReference type="PROSITE" id="PS00893">
    <property type="entry name" value="NUDIX_BOX"/>
    <property type="match status" value="1"/>
</dbReference>
<dbReference type="PANTHER" id="PTHR43046:SF14">
    <property type="entry name" value="MUTT_NUDIX FAMILY PROTEIN"/>
    <property type="match status" value="1"/>
</dbReference>
<evidence type="ECO:0000256" key="4">
    <source>
        <dbReference type="RuleBase" id="RU003476"/>
    </source>
</evidence>
<feature type="domain" description="Nudix hydrolase" evidence="5">
    <location>
        <begin position="32"/>
        <end position="161"/>
    </location>
</feature>
<evidence type="ECO:0000259" key="5">
    <source>
        <dbReference type="PROSITE" id="PS51462"/>
    </source>
</evidence>
<dbReference type="Proteomes" id="UP000320580">
    <property type="component" value="Chromosome"/>
</dbReference>
<dbReference type="InterPro" id="IPR015797">
    <property type="entry name" value="NUDIX_hydrolase-like_dom_sf"/>
</dbReference>
<dbReference type="SUPFAM" id="SSF55811">
    <property type="entry name" value="Nudix"/>
    <property type="match status" value="1"/>
</dbReference>
<dbReference type="PROSITE" id="PS51462">
    <property type="entry name" value="NUDIX"/>
    <property type="match status" value="1"/>
</dbReference>
<dbReference type="PANTHER" id="PTHR43046">
    <property type="entry name" value="GDP-MANNOSE MANNOSYL HYDROLASE"/>
    <property type="match status" value="1"/>
</dbReference>
<reference evidence="6 7" key="1">
    <citation type="submission" date="2019-07" db="EMBL/GenBank/DDBJ databases">
        <authorList>
            <person name="Zhu P."/>
        </authorList>
    </citation>
    <scope>NUCLEOTIDE SEQUENCE [LARGE SCALE GENOMIC DNA]</scope>
    <source>
        <strain evidence="6 7">SSL-25</strain>
    </source>
</reference>
<accession>A0A5B8IEE8</accession>
<dbReference type="Pfam" id="PF00293">
    <property type="entry name" value="NUDIX"/>
    <property type="match status" value="1"/>
</dbReference>
<evidence type="ECO:0000256" key="1">
    <source>
        <dbReference type="ARBA" id="ARBA00001946"/>
    </source>
</evidence>
<sequence>MARRTRHYPTGRCAAVALGSRIRVVTVTRESDHTVAVAVAVIVRPVDGRIVLVRRRVPESELVWQFPGGKVEPGEAPEAAAVRETREEIGLTVVDRARIGARIHPLTGRRIVYIACDVVSGVAQVTAPREIAYTAWIPPSRLDTYAPGVYEPVRQYLSITAPGRKSP</sequence>
<dbReference type="InterPro" id="IPR020476">
    <property type="entry name" value="Nudix_hydrolase"/>
</dbReference>
<keyword evidence="3 4" id="KW-0378">Hydrolase</keyword>
<dbReference type="InterPro" id="IPR020084">
    <property type="entry name" value="NUDIX_hydrolase_CS"/>
</dbReference>
<gene>
    <name evidence="6" type="ORF">FQU76_10445</name>
</gene>
<evidence type="ECO:0000256" key="3">
    <source>
        <dbReference type="ARBA" id="ARBA00022801"/>
    </source>
</evidence>
<keyword evidence="7" id="KW-1185">Reference proteome</keyword>
<dbReference type="EMBL" id="CP042266">
    <property type="protein sequence ID" value="QDY76878.1"/>
    <property type="molecule type" value="Genomic_DNA"/>
</dbReference>
<dbReference type="KEGG" id="sqz:FQU76_10445"/>
<dbReference type="PRINTS" id="PR00502">
    <property type="entry name" value="NUDIXFAMILY"/>
</dbReference>
<organism evidence="6 7">
    <name type="scientific">Streptomyces qinzhouensis</name>
    <dbReference type="NCBI Taxonomy" id="2599401"/>
    <lineage>
        <taxon>Bacteria</taxon>
        <taxon>Bacillati</taxon>
        <taxon>Actinomycetota</taxon>
        <taxon>Actinomycetes</taxon>
        <taxon>Kitasatosporales</taxon>
        <taxon>Streptomycetaceae</taxon>
        <taxon>Streptomyces</taxon>
    </lineage>
</organism>
<protein>
    <submittedName>
        <fullName evidence="6">NUDIX hydrolase</fullName>
    </submittedName>
</protein>
<dbReference type="GO" id="GO:0016787">
    <property type="term" value="F:hydrolase activity"/>
    <property type="evidence" value="ECO:0007669"/>
    <property type="project" value="UniProtKB-KW"/>
</dbReference>
<evidence type="ECO:0000313" key="6">
    <source>
        <dbReference type="EMBL" id="QDY76878.1"/>
    </source>
</evidence>
<evidence type="ECO:0000256" key="2">
    <source>
        <dbReference type="ARBA" id="ARBA00005582"/>
    </source>
</evidence>
<dbReference type="CDD" id="cd02883">
    <property type="entry name" value="NUDIX_Hydrolase"/>
    <property type="match status" value="1"/>
</dbReference>
<dbReference type="Gene3D" id="3.90.79.10">
    <property type="entry name" value="Nucleoside Triphosphate Pyrophosphohydrolase"/>
    <property type="match status" value="1"/>
</dbReference>
<evidence type="ECO:0000313" key="7">
    <source>
        <dbReference type="Proteomes" id="UP000320580"/>
    </source>
</evidence>